<comment type="catalytic activity">
    <reaction evidence="6 7">
        <text>Release of N-terminal amino acids, preferentially methionine, from peptides and arylamides.</text>
        <dbReference type="EC" id="3.4.11.18"/>
    </reaction>
</comment>
<accession>A0A857NGI4</accession>
<keyword evidence="5 6" id="KW-0378">Hydrolase</keyword>
<dbReference type="InterPro" id="IPR001714">
    <property type="entry name" value="Pept_M24_MAP"/>
</dbReference>
<feature type="binding site" evidence="6">
    <location>
        <position position="198"/>
    </location>
    <ligand>
        <name>a divalent metal cation</name>
        <dbReference type="ChEBI" id="CHEBI:60240"/>
        <label>2</label>
        <note>catalytic</note>
    </ligand>
</feature>
<reference evidence="10" key="1">
    <citation type="journal article" date="2020" name="Microorganisms">
        <title>Complete Genome of a Member of a New Bacterial Lineage in the Microgenomates Group Reveals an Unusual Nucleotide Composition Disparity Between Two Strands of DNA and Limited Metabolic Potential.</title>
        <authorList>
            <person name="Kadnikov V.V."/>
            <person name="Mardanov A.V."/>
            <person name="Beletsky A.V."/>
            <person name="Karnachuk O.V."/>
            <person name="Ravin N.V."/>
        </authorList>
    </citation>
    <scope>NUCLEOTIDE SEQUENCE [LARGE SCALE GENOMIC DNA]</scope>
</reference>
<feature type="binding site" evidence="6">
    <location>
        <position position="171"/>
    </location>
    <ligand>
        <name>substrate</name>
    </ligand>
</feature>
<dbReference type="GO" id="GO:0070006">
    <property type="term" value="F:metalloaminopeptidase activity"/>
    <property type="evidence" value="ECO:0007669"/>
    <property type="project" value="UniProtKB-UniRule"/>
</dbReference>
<dbReference type="CDD" id="cd01086">
    <property type="entry name" value="MetAP1"/>
    <property type="match status" value="1"/>
</dbReference>
<evidence type="ECO:0000256" key="4">
    <source>
        <dbReference type="ARBA" id="ARBA00022723"/>
    </source>
</evidence>
<evidence type="ECO:0000256" key="1">
    <source>
        <dbReference type="ARBA" id="ARBA00002521"/>
    </source>
</evidence>
<keyword evidence="4 6" id="KW-0479">Metal-binding</keyword>
<comment type="similarity">
    <text evidence="6">Belongs to the peptidase M24A family. Methionine aminopeptidase type 1 subfamily.</text>
</comment>
<protein>
    <recommendedName>
        <fullName evidence="6 7">Methionine aminopeptidase</fullName>
        <shortName evidence="6">MAP</shortName>
        <shortName evidence="6">MetAP</shortName>
        <ecNumber evidence="6 7">3.4.11.18</ecNumber>
    </recommendedName>
    <alternativeName>
        <fullName evidence="6">Peptidase M</fullName>
    </alternativeName>
</protein>
<dbReference type="Pfam" id="PF00557">
    <property type="entry name" value="Peptidase_M24"/>
    <property type="match status" value="1"/>
</dbReference>
<dbReference type="PANTHER" id="PTHR43330:SF17">
    <property type="entry name" value="METHIONINE AMINOPEPTIDASE"/>
    <property type="match status" value="1"/>
</dbReference>
<evidence type="ECO:0000256" key="7">
    <source>
        <dbReference type="RuleBase" id="RU003653"/>
    </source>
</evidence>
<dbReference type="KEGG" id="caqa:MICH65_0327"/>
<dbReference type="Proteomes" id="UP000463983">
    <property type="component" value="Chromosome"/>
</dbReference>
<comment type="cofactor">
    <cofactor evidence="6">
        <name>Co(2+)</name>
        <dbReference type="ChEBI" id="CHEBI:48828"/>
    </cofactor>
    <cofactor evidence="6">
        <name>Zn(2+)</name>
        <dbReference type="ChEBI" id="CHEBI:29105"/>
    </cofactor>
    <cofactor evidence="6">
        <name>Mn(2+)</name>
        <dbReference type="ChEBI" id="CHEBI:29035"/>
    </cofactor>
    <cofactor evidence="6">
        <name>Fe(2+)</name>
        <dbReference type="ChEBI" id="CHEBI:29033"/>
    </cofactor>
    <text evidence="6">Binds 2 divalent metal cations per subunit. Has a high-affinity and a low affinity metal-binding site. The true nature of the physiological cofactor is under debate. The enzyme is active with cobalt, zinc, manganese or divalent iron ions. Most likely, methionine aminopeptidases function as mononuclear Fe(2+)-metalloproteases under physiological conditions, and the catalytically relevant metal-binding site has been assigned to the histidine-containing high-affinity site.</text>
</comment>
<keyword evidence="3 6" id="KW-0645">Protease</keyword>
<dbReference type="RefSeq" id="WP_161931694.1">
    <property type="nucleotide sequence ID" value="NZ_CP047901.1"/>
</dbReference>
<dbReference type="InterPro" id="IPR000994">
    <property type="entry name" value="Pept_M24"/>
</dbReference>
<evidence type="ECO:0000313" key="10">
    <source>
        <dbReference type="Proteomes" id="UP000463983"/>
    </source>
</evidence>
<feature type="binding site" evidence="6">
    <location>
        <position position="101"/>
    </location>
    <ligand>
        <name>a divalent metal cation</name>
        <dbReference type="ChEBI" id="CHEBI:60240"/>
        <label>2</label>
        <note>catalytic</note>
    </ligand>
</feature>
<evidence type="ECO:0000256" key="5">
    <source>
        <dbReference type="ARBA" id="ARBA00022801"/>
    </source>
</evidence>
<evidence type="ECO:0000256" key="6">
    <source>
        <dbReference type="HAMAP-Rule" id="MF_01974"/>
    </source>
</evidence>
<dbReference type="Gene3D" id="3.90.230.10">
    <property type="entry name" value="Creatinase/methionine aminopeptidase superfamily"/>
    <property type="match status" value="1"/>
</dbReference>
<keyword evidence="2 6" id="KW-0031">Aminopeptidase</keyword>
<dbReference type="InterPro" id="IPR002467">
    <property type="entry name" value="Pept_M24A_MAP1"/>
</dbReference>
<dbReference type="NCBIfam" id="TIGR00500">
    <property type="entry name" value="met_pdase_I"/>
    <property type="match status" value="1"/>
</dbReference>
<dbReference type="GO" id="GO:0046872">
    <property type="term" value="F:metal ion binding"/>
    <property type="evidence" value="ECO:0007669"/>
    <property type="project" value="UniProtKB-UniRule"/>
</dbReference>
<dbReference type="PRINTS" id="PR00599">
    <property type="entry name" value="MAPEPTIDASE"/>
</dbReference>
<dbReference type="AlphaFoldDB" id="A0A857NGI4"/>
<dbReference type="GO" id="GO:0004239">
    <property type="term" value="F:initiator methionyl aminopeptidase activity"/>
    <property type="evidence" value="ECO:0007669"/>
    <property type="project" value="UniProtKB-UniRule"/>
</dbReference>
<dbReference type="EMBL" id="CP047901">
    <property type="protein sequence ID" value="QHO63308.1"/>
    <property type="molecule type" value="Genomic_DNA"/>
</dbReference>
<dbReference type="PANTHER" id="PTHR43330">
    <property type="entry name" value="METHIONINE AMINOPEPTIDASE"/>
    <property type="match status" value="1"/>
</dbReference>
<dbReference type="InterPro" id="IPR036005">
    <property type="entry name" value="Creatinase/aminopeptidase-like"/>
</dbReference>
<feature type="binding site" evidence="6">
    <location>
        <position position="101"/>
    </location>
    <ligand>
        <name>a divalent metal cation</name>
        <dbReference type="ChEBI" id="CHEBI:60240"/>
        <label>1</label>
    </ligand>
</feature>
<feature type="binding site" evidence="6">
    <location>
        <position position="73"/>
    </location>
    <ligand>
        <name>substrate</name>
    </ligand>
</feature>
<gene>
    <name evidence="6" type="primary">map</name>
    <name evidence="9" type="ORF">MICH65_0327</name>
</gene>
<evidence type="ECO:0000313" key="9">
    <source>
        <dbReference type="EMBL" id="QHO63308.1"/>
    </source>
</evidence>
<sequence length="244" mass="26386">MNQKKIKLMQEGGQLLASIKTQLGSMVKPGVTPLDIERHANKLISQTGGQPSFKLVPNYHHATCVNVNDSLVHGIPTKQPFKNGDLVSIDLGLYYKGYHTDTSITVVAGSSSPKLQTFINVGYKALDAAIKAAIPGNRVSDISRAVQTTIEAAGYSVIRDLTGHGIGTKLHEDPYIPNFVDPNHHDSTLYSGQTIAIEPMYSMGDYQIKIESDDWTISSLDGSLTALVEDTIAITPEGPVILTR</sequence>
<evidence type="ECO:0000259" key="8">
    <source>
        <dbReference type="Pfam" id="PF00557"/>
    </source>
</evidence>
<dbReference type="HAMAP" id="MF_01974">
    <property type="entry name" value="MetAP_1"/>
    <property type="match status" value="1"/>
</dbReference>
<comment type="subunit">
    <text evidence="6">Monomer.</text>
</comment>
<name>A0A857NGI4_9BACT</name>
<comment type="function">
    <text evidence="1 6">Removes the N-terminal methionine from nascent proteins. The N-terminal methionine is often cleaved when the second residue in the primary sequence is small and uncharged (Met-Ala-, Cys, Gly, Pro, Ser, Thr, or Val). Requires deformylation of the N(alpha)-formylated initiator methionine before it can be hydrolyzed.</text>
</comment>
<dbReference type="EC" id="3.4.11.18" evidence="6 7"/>
<evidence type="ECO:0000256" key="2">
    <source>
        <dbReference type="ARBA" id="ARBA00022438"/>
    </source>
</evidence>
<keyword evidence="10" id="KW-1185">Reference proteome</keyword>
<evidence type="ECO:0000256" key="3">
    <source>
        <dbReference type="ARBA" id="ARBA00022670"/>
    </source>
</evidence>
<feature type="binding site" evidence="6">
    <location>
        <position position="229"/>
    </location>
    <ligand>
        <name>a divalent metal cation</name>
        <dbReference type="ChEBI" id="CHEBI:60240"/>
        <label>2</label>
        <note>catalytic</note>
    </ligand>
</feature>
<proteinExistence type="inferred from homology"/>
<feature type="binding site" evidence="6">
    <location>
        <position position="164"/>
    </location>
    <ligand>
        <name>a divalent metal cation</name>
        <dbReference type="ChEBI" id="CHEBI:60240"/>
        <label>2</label>
        <note>catalytic</note>
    </ligand>
</feature>
<dbReference type="SUPFAM" id="SSF55920">
    <property type="entry name" value="Creatinase/aminopeptidase"/>
    <property type="match status" value="1"/>
</dbReference>
<dbReference type="GO" id="GO:0005829">
    <property type="term" value="C:cytosol"/>
    <property type="evidence" value="ECO:0007669"/>
    <property type="project" value="TreeGrafter"/>
</dbReference>
<dbReference type="GO" id="GO:0006508">
    <property type="term" value="P:proteolysis"/>
    <property type="evidence" value="ECO:0007669"/>
    <property type="project" value="UniProtKB-KW"/>
</dbReference>
<organism evidence="9 10">
    <name type="scientific">Candidatus Chazhemtobacterium aquaticus</name>
    <dbReference type="NCBI Taxonomy" id="2715735"/>
    <lineage>
        <taxon>Bacteria</taxon>
        <taxon>Candidatus Chazhemtobacteraceae</taxon>
        <taxon>Candidatus Chazhemtobacterium</taxon>
    </lineage>
</organism>
<feature type="binding site" evidence="6">
    <location>
        <position position="90"/>
    </location>
    <ligand>
        <name>a divalent metal cation</name>
        <dbReference type="ChEBI" id="CHEBI:60240"/>
        <label>1</label>
    </ligand>
</feature>
<feature type="binding site" evidence="6">
    <location>
        <position position="229"/>
    </location>
    <ligand>
        <name>a divalent metal cation</name>
        <dbReference type="ChEBI" id="CHEBI:60240"/>
        <label>1</label>
    </ligand>
</feature>
<feature type="domain" description="Peptidase M24" evidence="8">
    <location>
        <begin position="8"/>
        <end position="235"/>
    </location>
</feature>